<dbReference type="GO" id="GO:0016020">
    <property type="term" value="C:membrane"/>
    <property type="evidence" value="ECO:0007669"/>
    <property type="project" value="UniProtKB-SubCell"/>
</dbReference>
<evidence type="ECO:0000256" key="1">
    <source>
        <dbReference type="ARBA" id="ARBA00004141"/>
    </source>
</evidence>
<dbReference type="PANTHER" id="PTHR30576">
    <property type="entry name" value="COLANIC BIOSYNTHESIS UDP-GLUCOSE LIPID CARRIER TRANSFERASE"/>
    <property type="match status" value="1"/>
</dbReference>
<evidence type="ECO:0000256" key="2">
    <source>
        <dbReference type="ARBA" id="ARBA00006464"/>
    </source>
</evidence>
<reference evidence="9" key="2">
    <citation type="journal article" date="2021" name="PeerJ">
        <title>Extensive microbial diversity within the chicken gut microbiome revealed by metagenomics and culture.</title>
        <authorList>
            <person name="Gilroy R."/>
            <person name="Ravi A."/>
            <person name="Getino M."/>
            <person name="Pursley I."/>
            <person name="Horton D.L."/>
            <person name="Alikhan N.F."/>
            <person name="Baker D."/>
            <person name="Gharbi K."/>
            <person name="Hall N."/>
            <person name="Watson M."/>
            <person name="Adriaenssens E.M."/>
            <person name="Foster-Nyarko E."/>
            <person name="Jarju S."/>
            <person name="Secka A."/>
            <person name="Antonio M."/>
            <person name="Oren A."/>
            <person name="Chaudhuri R.R."/>
            <person name="La Ragione R."/>
            <person name="Hildebrand F."/>
            <person name="Pallen M.J."/>
        </authorList>
    </citation>
    <scope>NUCLEOTIDE SEQUENCE</scope>
    <source>
        <strain evidence="9">ChiBcec7-5410</strain>
    </source>
</reference>
<evidence type="ECO:0000256" key="7">
    <source>
        <dbReference type="SAM" id="Phobius"/>
    </source>
</evidence>
<name>A0A9D1H7B5_9FIRM</name>
<feature type="transmembrane region" description="Helical" evidence="7">
    <location>
        <begin position="88"/>
        <end position="108"/>
    </location>
</feature>
<evidence type="ECO:0000256" key="4">
    <source>
        <dbReference type="ARBA" id="ARBA00022692"/>
    </source>
</evidence>
<dbReference type="NCBIfam" id="TIGR03025">
    <property type="entry name" value="EPS_sugtrans"/>
    <property type="match status" value="1"/>
</dbReference>
<keyword evidence="4 7" id="KW-0812">Transmembrane</keyword>
<organism evidence="9 10">
    <name type="scientific">Candidatus Faecivivens stercoripullorum</name>
    <dbReference type="NCBI Taxonomy" id="2840805"/>
    <lineage>
        <taxon>Bacteria</taxon>
        <taxon>Bacillati</taxon>
        <taxon>Bacillota</taxon>
        <taxon>Clostridia</taxon>
        <taxon>Eubacteriales</taxon>
        <taxon>Oscillospiraceae</taxon>
        <taxon>Oscillospiraceae incertae sedis</taxon>
        <taxon>Candidatus Faecivivens</taxon>
    </lineage>
</organism>
<protein>
    <submittedName>
        <fullName evidence="9">Sugar transferase</fullName>
    </submittedName>
</protein>
<dbReference type="AlphaFoldDB" id="A0A9D1H7B5"/>
<evidence type="ECO:0000256" key="3">
    <source>
        <dbReference type="ARBA" id="ARBA00022679"/>
    </source>
</evidence>
<evidence type="ECO:0000256" key="6">
    <source>
        <dbReference type="ARBA" id="ARBA00023136"/>
    </source>
</evidence>
<evidence type="ECO:0000256" key="5">
    <source>
        <dbReference type="ARBA" id="ARBA00022989"/>
    </source>
</evidence>
<feature type="transmembrane region" description="Helical" evidence="7">
    <location>
        <begin position="20"/>
        <end position="41"/>
    </location>
</feature>
<feature type="domain" description="Bacterial sugar transferase" evidence="8">
    <location>
        <begin position="236"/>
        <end position="416"/>
    </location>
</feature>
<reference evidence="9" key="1">
    <citation type="submission" date="2020-10" db="EMBL/GenBank/DDBJ databases">
        <authorList>
            <person name="Gilroy R."/>
        </authorList>
    </citation>
    <scope>NUCLEOTIDE SEQUENCE</scope>
    <source>
        <strain evidence="9">ChiBcec7-5410</strain>
    </source>
</reference>
<feature type="transmembrane region" description="Helical" evidence="7">
    <location>
        <begin position="53"/>
        <end position="76"/>
    </location>
</feature>
<feature type="non-terminal residue" evidence="9">
    <location>
        <position position="1"/>
    </location>
</feature>
<dbReference type="InterPro" id="IPR003362">
    <property type="entry name" value="Bact_transf"/>
</dbReference>
<sequence>FLLFYILFALTEPELLRFSRTAAITLICFPVLCVLMLKIYGGFPIGIKKTKEIVYSASIATFLADAVTYLELAIMRINFQNRSYVQDFFTLIGIFLLQVIAINLFGYLGNYLYFKVNPPAKCLVLFGSKEGLPQFVGKISRYKKQYRVCQICDIASLPEDELRKTIRAHNAVFLYSIGESDKVKVLEYCYKHNRTTYLTPELSDIITRHSRHVIIDDVTVLESRISGLTFEQRVLKRAMDIAISGIGLLCASPIMLIEALAIKLEDHGPVFFRQPRVTKDGKVFEVLKFRTMIVDADKNNKRLASQNDDRITKVGRFLRKTRMDELPQFINILKGDMSIVGPRPEQVEITEKYVEVLPEFQYRLKVKAGLTGLAQIQGKYNTTPRDKLIFDLIYIEQYSLFVDIKLILQTVKVLFKSDSTEGVVGEFPEGFDHLFDQPAADHQN</sequence>
<dbReference type="PANTHER" id="PTHR30576:SF0">
    <property type="entry name" value="UNDECAPRENYL-PHOSPHATE N-ACETYLGALACTOSAMINYL 1-PHOSPHATE TRANSFERASE-RELATED"/>
    <property type="match status" value="1"/>
</dbReference>
<comment type="caution">
    <text evidence="9">The sequence shown here is derived from an EMBL/GenBank/DDBJ whole genome shotgun (WGS) entry which is preliminary data.</text>
</comment>
<dbReference type="Pfam" id="PF02397">
    <property type="entry name" value="Bac_transf"/>
    <property type="match status" value="1"/>
</dbReference>
<gene>
    <name evidence="9" type="ORF">IAC43_08545</name>
</gene>
<keyword evidence="5 7" id="KW-1133">Transmembrane helix</keyword>
<dbReference type="EMBL" id="DVLW01000234">
    <property type="protein sequence ID" value="HIT95222.1"/>
    <property type="molecule type" value="Genomic_DNA"/>
</dbReference>
<keyword evidence="6 7" id="KW-0472">Membrane</keyword>
<dbReference type="InterPro" id="IPR017475">
    <property type="entry name" value="EPS_sugar_tfrase"/>
</dbReference>
<evidence type="ECO:0000313" key="9">
    <source>
        <dbReference type="EMBL" id="HIT95222.1"/>
    </source>
</evidence>
<accession>A0A9D1H7B5</accession>
<dbReference type="GO" id="GO:0016780">
    <property type="term" value="F:phosphotransferase activity, for other substituted phosphate groups"/>
    <property type="evidence" value="ECO:0007669"/>
    <property type="project" value="TreeGrafter"/>
</dbReference>
<dbReference type="Proteomes" id="UP000824160">
    <property type="component" value="Unassembled WGS sequence"/>
</dbReference>
<comment type="similarity">
    <text evidence="2">Belongs to the bacterial sugar transferase family.</text>
</comment>
<evidence type="ECO:0000313" key="10">
    <source>
        <dbReference type="Proteomes" id="UP000824160"/>
    </source>
</evidence>
<proteinExistence type="inferred from homology"/>
<keyword evidence="3 9" id="KW-0808">Transferase</keyword>
<evidence type="ECO:0000259" key="8">
    <source>
        <dbReference type="Pfam" id="PF02397"/>
    </source>
</evidence>
<comment type="subcellular location">
    <subcellularLocation>
        <location evidence="1">Membrane</location>
        <topology evidence="1">Multi-pass membrane protein</topology>
    </subcellularLocation>
</comment>
<feature type="transmembrane region" description="Helical" evidence="7">
    <location>
        <begin position="241"/>
        <end position="262"/>
    </location>
</feature>